<keyword evidence="6" id="KW-1185">Reference proteome</keyword>
<evidence type="ECO:0000313" key="5">
    <source>
        <dbReference type="EMBL" id="ORX61620.1"/>
    </source>
</evidence>
<dbReference type="EMBL" id="MCGT01000003">
    <property type="protein sequence ID" value="ORX61620.1"/>
    <property type="molecule type" value="Genomic_DNA"/>
</dbReference>
<evidence type="ECO:0000313" key="6">
    <source>
        <dbReference type="Proteomes" id="UP000242146"/>
    </source>
</evidence>
<dbReference type="GO" id="GO:0008171">
    <property type="term" value="F:O-methyltransferase activity"/>
    <property type="evidence" value="ECO:0007669"/>
    <property type="project" value="InterPro"/>
</dbReference>
<keyword evidence="3" id="KW-0949">S-adenosyl-L-methionine</keyword>
<keyword evidence="2 5" id="KW-0808">Transferase</keyword>
<sequence length="246" mass="27202">MYRSILPSARILGNRLRLAEEAYCVDHSTPFAEPVRQALSDLTKETIATFPNPHIMSSPAATLMLRQWVSIVRPAKALEIGAFTGVSAIAMASALPPSGRLISLEKDPEPLTLATKYVKKSGLSDKVSFIQGPADKSLQGLADQDQSFDLIFMDADKGGYVNYLDFILNNGLLSERGTMLVDNVLYWGQVHRVAGGYEEDNVEVSKNIRRLARKVHDFNTFVKADDRIQAIMLPVFDGFTVITRRG</sequence>
<name>A0A1X2GUE5_9FUNG</name>
<evidence type="ECO:0000256" key="1">
    <source>
        <dbReference type="ARBA" id="ARBA00022603"/>
    </source>
</evidence>
<dbReference type="CDD" id="cd02440">
    <property type="entry name" value="AdoMet_MTases"/>
    <property type="match status" value="1"/>
</dbReference>
<dbReference type="GO" id="GO:0032259">
    <property type="term" value="P:methylation"/>
    <property type="evidence" value="ECO:0007669"/>
    <property type="project" value="UniProtKB-KW"/>
</dbReference>
<comment type="caution">
    <text evidence="5">The sequence shown here is derived from an EMBL/GenBank/DDBJ whole genome shotgun (WGS) entry which is preliminary data.</text>
</comment>
<keyword evidence="1 5" id="KW-0489">Methyltransferase</keyword>
<evidence type="ECO:0000256" key="3">
    <source>
        <dbReference type="ARBA" id="ARBA00022691"/>
    </source>
</evidence>
<dbReference type="InterPro" id="IPR029063">
    <property type="entry name" value="SAM-dependent_MTases_sf"/>
</dbReference>
<gene>
    <name evidence="5" type="ORF">DM01DRAFT_1332223</name>
</gene>
<dbReference type="SUPFAM" id="SSF53335">
    <property type="entry name" value="S-adenosyl-L-methionine-dependent methyltransferases"/>
    <property type="match status" value="1"/>
</dbReference>
<comment type="similarity">
    <text evidence="4">Belongs to the class I-like SAM-binding methyltransferase superfamily. Cation-dependent O-methyltransferase family.</text>
</comment>
<reference evidence="5 6" key="1">
    <citation type="submission" date="2016-07" db="EMBL/GenBank/DDBJ databases">
        <title>Pervasive Adenine N6-methylation of Active Genes in Fungi.</title>
        <authorList>
            <consortium name="DOE Joint Genome Institute"/>
            <person name="Mondo S.J."/>
            <person name="Dannebaum R.O."/>
            <person name="Kuo R.C."/>
            <person name="Labutti K."/>
            <person name="Haridas S."/>
            <person name="Kuo A."/>
            <person name="Salamov A."/>
            <person name="Ahrendt S.R."/>
            <person name="Lipzen A."/>
            <person name="Sullivan W."/>
            <person name="Andreopoulos W.B."/>
            <person name="Clum A."/>
            <person name="Lindquist E."/>
            <person name="Daum C."/>
            <person name="Ramamoorthy G.K."/>
            <person name="Gryganskyi A."/>
            <person name="Culley D."/>
            <person name="Magnuson J.K."/>
            <person name="James T.Y."/>
            <person name="O'Malley M.A."/>
            <person name="Stajich J.E."/>
            <person name="Spatafora J.W."/>
            <person name="Visel A."/>
            <person name="Grigoriev I.V."/>
        </authorList>
    </citation>
    <scope>NUCLEOTIDE SEQUENCE [LARGE SCALE GENOMIC DNA]</scope>
    <source>
        <strain evidence="5 6">NRRL 3301</strain>
    </source>
</reference>
<organism evidence="5 6">
    <name type="scientific">Hesseltinella vesiculosa</name>
    <dbReference type="NCBI Taxonomy" id="101127"/>
    <lineage>
        <taxon>Eukaryota</taxon>
        <taxon>Fungi</taxon>
        <taxon>Fungi incertae sedis</taxon>
        <taxon>Mucoromycota</taxon>
        <taxon>Mucoromycotina</taxon>
        <taxon>Mucoromycetes</taxon>
        <taxon>Mucorales</taxon>
        <taxon>Cunninghamellaceae</taxon>
        <taxon>Hesseltinella</taxon>
    </lineage>
</organism>
<protein>
    <submittedName>
        <fullName evidence="5">S-adenosyl-L-methionine-dependent methyltransferase</fullName>
    </submittedName>
</protein>
<proteinExistence type="inferred from homology"/>
<dbReference type="InterPro" id="IPR050362">
    <property type="entry name" value="Cation-dep_OMT"/>
</dbReference>
<dbReference type="STRING" id="101127.A0A1X2GUE5"/>
<dbReference type="AlphaFoldDB" id="A0A1X2GUE5"/>
<dbReference type="GO" id="GO:0008757">
    <property type="term" value="F:S-adenosylmethionine-dependent methyltransferase activity"/>
    <property type="evidence" value="ECO:0007669"/>
    <property type="project" value="TreeGrafter"/>
</dbReference>
<dbReference type="PANTHER" id="PTHR10509:SF14">
    <property type="entry name" value="CAFFEOYL-COA O-METHYLTRANSFERASE 3-RELATED"/>
    <property type="match status" value="1"/>
</dbReference>
<dbReference type="PROSITE" id="PS51682">
    <property type="entry name" value="SAM_OMT_I"/>
    <property type="match status" value="1"/>
</dbReference>
<evidence type="ECO:0000256" key="2">
    <source>
        <dbReference type="ARBA" id="ARBA00022679"/>
    </source>
</evidence>
<evidence type="ECO:0000256" key="4">
    <source>
        <dbReference type="ARBA" id="ARBA00023453"/>
    </source>
</evidence>
<accession>A0A1X2GUE5</accession>
<dbReference type="Pfam" id="PF01596">
    <property type="entry name" value="Methyltransf_3"/>
    <property type="match status" value="1"/>
</dbReference>
<dbReference type="InterPro" id="IPR002935">
    <property type="entry name" value="SAM_O-MeTrfase"/>
</dbReference>
<dbReference type="OrthoDB" id="10251242at2759"/>
<dbReference type="Proteomes" id="UP000242146">
    <property type="component" value="Unassembled WGS sequence"/>
</dbReference>
<dbReference type="Gene3D" id="3.40.50.150">
    <property type="entry name" value="Vaccinia Virus protein VP39"/>
    <property type="match status" value="1"/>
</dbReference>
<dbReference type="PANTHER" id="PTHR10509">
    <property type="entry name" value="O-METHYLTRANSFERASE-RELATED"/>
    <property type="match status" value="1"/>
</dbReference>